<dbReference type="PANTHER" id="PTHR34031:SF1">
    <property type="entry name" value="CENTROSOMAL PROTEIN OF 162 KDA"/>
    <property type="match status" value="1"/>
</dbReference>
<dbReference type="InterPro" id="IPR038774">
    <property type="entry name" value="CEP162-like"/>
</dbReference>
<keyword evidence="5" id="KW-0493">Microtubule</keyword>
<evidence type="ECO:0000256" key="6">
    <source>
        <dbReference type="ARBA" id="ARBA00022794"/>
    </source>
</evidence>
<evidence type="ECO:0000313" key="11">
    <source>
        <dbReference type="EMBL" id="KAK9885357.1"/>
    </source>
</evidence>
<feature type="coiled-coil region" evidence="9">
    <location>
        <begin position="172"/>
        <end position="235"/>
    </location>
</feature>
<gene>
    <name evidence="11" type="ORF">WA026_010853</name>
</gene>
<dbReference type="AlphaFoldDB" id="A0AAW1UPC8"/>
<comment type="similarity">
    <text evidence="2">Belongs to the CEP162 family.</text>
</comment>
<reference evidence="11 12" key="1">
    <citation type="submission" date="2023-03" db="EMBL/GenBank/DDBJ databases">
        <title>Genome insight into feeding habits of ladybird beetles.</title>
        <authorList>
            <person name="Li H.-S."/>
            <person name="Huang Y.-H."/>
            <person name="Pang H."/>
        </authorList>
    </citation>
    <scope>NUCLEOTIDE SEQUENCE [LARGE SCALE GENOMIC DNA]</scope>
    <source>
        <strain evidence="11">SYSU_2023b</strain>
        <tissue evidence="11">Whole body</tissue>
    </source>
</reference>
<accession>A0AAW1UPC8</accession>
<feature type="compositionally biased region" description="Polar residues" evidence="10">
    <location>
        <begin position="353"/>
        <end position="368"/>
    </location>
</feature>
<evidence type="ECO:0000256" key="4">
    <source>
        <dbReference type="ARBA" id="ARBA00022490"/>
    </source>
</evidence>
<comment type="subcellular location">
    <subcellularLocation>
        <location evidence="1">Cytoplasm</location>
        <location evidence="1">Cytoskeleton</location>
        <location evidence="1">Microtubule organizing center</location>
        <location evidence="1">Centrosome</location>
        <location evidence="1">Centriole</location>
    </subcellularLocation>
</comment>
<evidence type="ECO:0000256" key="8">
    <source>
        <dbReference type="ARBA" id="ARBA00023212"/>
    </source>
</evidence>
<dbReference type="Proteomes" id="UP001431783">
    <property type="component" value="Unassembled WGS sequence"/>
</dbReference>
<feature type="coiled-coil region" evidence="9">
    <location>
        <begin position="386"/>
        <end position="510"/>
    </location>
</feature>
<evidence type="ECO:0000256" key="5">
    <source>
        <dbReference type="ARBA" id="ARBA00022701"/>
    </source>
</evidence>
<dbReference type="PANTHER" id="PTHR34031">
    <property type="entry name" value="CENTROSOMAL PROTEIN OF 162 KDA"/>
    <property type="match status" value="1"/>
</dbReference>
<keyword evidence="4" id="KW-0963">Cytoplasm</keyword>
<keyword evidence="7 9" id="KW-0175">Coiled coil</keyword>
<organism evidence="11 12">
    <name type="scientific">Henosepilachna vigintioctopunctata</name>
    <dbReference type="NCBI Taxonomy" id="420089"/>
    <lineage>
        <taxon>Eukaryota</taxon>
        <taxon>Metazoa</taxon>
        <taxon>Ecdysozoa</taxon>
        <taxon>Arthropoda</taxon>
        <taxon>Hexapoda</taxon>
        <taxon>Insecta</taxon>
        <taxon>Pterygota</taxon>
        <taxon>Neoptera</taxon>
        <taxon>Endopterygota</taxon>
        <taxon>Coleoptera</taxon>
        <taxon>Polyphaga</taxon>
        <taxon>Cucujiformia</taxon>
        <taxon>Coccinelloidea</taxon>
        <taxon>Coccinellidae</taxon>
        <taxon>Epilachninae</taxon>
        <taxon>Epilachnini</taxon>
        <taxon>Henosepilachna</taxon>
    </lineage>
</organism>
<keyword evidence="8" id="KW-0206">Cytoskeleton</keyword>
<proteinExistence type="inferred from homology"/>
<feature type="coiled-coil region" evidence="9">
    <location>
        <begin position="68"/>
        <end position="95"/>
    </location>
</feature>
<feature type="compositionally biased region" description="Basic and acidic residues" evidence="10">
    <location>
        <begin position="329"/>
        <end position="352"/>
    </location>
</feature>
<feature type="region of interest" description="Disordered" evidence="10">
    <location>
        <begin position="329"/>
        <end position="378"/>
    </location>
</feature>
<dbReference type="GO" id="GO:0005814">
    <property type="term" value="C:centriole"/>
    <property type="evidence" value="ECO:0007669"/>
    <property type="project" value="UniProtKB-SubCell"/>
</dbReference>
<dbReference type="GO" id="GO:0060271">
    <property type="term" value="P:cilium assembly"/>
    <property type="evidence" value="ECO:0007669"/>
    <property type="project" value="TreeGrafter"/>
</dbReference>
<evidence type="ECO:0000256" key="7">
    <source>
        <dbReference type="ARBA" id="ARBA00023054"/>
    </source>
</evidence>
<sequence length="556" mass="64281">MWRQPADLEQTHKSLRETKLAAKVRTPDVSADLEKVYEELKDSKEINTALQLQLDTLTQTHLLLRNSQDDLVSQNKNLEKRLADIDNSLSKYKHELMNVQHHRDKLLEVEISLNKLLDIEKLQTKSLKAQNETDARCIQDLNRQIKEMERIIARKHPDSVSALIMAAKGDAVDSNLSARKVLEDRIKQLEEELISKEKKSSQIFADVQEKFNQMKAKYEHHIEDLELHVSDLKSQLKKKRDCFDMYTQTVSKCDYLQVIPEKECTSVGVQTVAVPAKVPRVVAAKSNVKVSDGKTETHLLATIRGLQVDLSNKEKVVLKMQRDIDELKRTNKRLQKEREGSLKSINEKKESRNGSSKLQLSRNKSPVESNVDDSSKEDLELDKSDFEKIKQQLFRIEMDYQNLKKKRLHDLNALQEAHEREMAQYIQNLQPLREQLELQQLSINTLQTQLTNAKEELAITSVERDHLNEQVSNADNTVLCNRRIITDSSVESLQKRLAAAEKKYEDREIRLRAIINGLAQKKVMNRNCEQCAERQQQLIAYKMELDQILASLRALK</sequence>
<evidence type="ECO:0000256" key="1">
    <source>
        <dbReference type="ARBA" id="ARBA00004114"/>
    </source>
</evidence>
<protein>
    <recommendedName>
        <fullName evidence="3">Centrosomal protein of 162 kDa</fullName>
    </recommendedName>
</protein>
<evidence type="ECO:0000256" key="3">
    <source>
        <dbReference type="ARBA" id="ARBA00021406"/>
    </source>
</evidence>
<comment type="caution">
    <text evidence="11">The sequence shown here is derived from an EMBL/GenBank/DDBJ whole genome shotgun (WGS) entry which is preliminary data.</text>
</comment>
<keyword evidence="12" id="KW-1185">Reference proteome</keyword>
<evidence type="ECO:0000256" key="10">
    <source>
        <dbReference type="SAM" id="MobiDB-lite"/>
    </source>
</evidence>
<evidence type="ECO:0000256" key="2">
    <source>
        <dbReference type="ARBA" id="ARBA00009485"/>
    </source>
</evidence>
<name>A0AAW1UPC8_9CUCU</name>
<dbReference type="EMBL" id="JARQZJ010000095">
    <property type="protein sequence ID" value="KAK9885357.1"/>
    <property type="molecule type" value="Genomic_DNA"/>
</dbReference>
<dbReference type="GO" id="GO:0005879">
    <property type="term" value="C:axonemal microtubule"/>
    <property type="evidence" value="ECO:0007669"/>
    <property type="project" value="TreeGrafter"/>
</dbReference>
<keyword evidence="6" id="KW-0970">Cilium biogenesis/degradation</keyword>
<evidence type="ECO:0000313" key="12">
    <source>
        <dbReference type="Proteomes" id="UP001431783"/>
    </source>
</evidence>
<evidence type="ECO:0000256" key="9">
    <source>
        <dbReference type="SAM" id="Coils"/>
    </source>
</evidence>